<evidence type="ECO:0000313" key="3">
    <source>
        <dbReference type="EMBL" id="KVA04470.1"/>
    </source>
</evidence>
<dbReference type="InterPro" id="IPR029058">
    <property type="entry name" value="AB_hydrolase_fold"/>
</dbReference>
<gene>
    <name evidence="3" type="ORF">WI41_20425</name>
</gene>
<dbReference type="PANTHER" id="PTHR43265:SF1">
    <property type="entry name" value="ESTERASE ESTD"/>
    <property type="match status" value="1"/>
</dbReference>
<dbReference type="AlphaFoldDB" id="A0AAP1C3N2"/>
<dbReference type="Gene3D" id="3.40.50.1820">
    <property type="entry name" value="alpha/beta hydrolase"/>
    <property type="match status" value="2"/>
</dbReference>
<feature type="domain" description="Serine aminopeptidase S33" evidence="2">
    <location>
        <begin position="3"/>
        <end position="86"/>
    </location>
</feature>
<comment type="caution">
    <text evidence="3">The sequence shown here is derived from an EMBL/GenBank/DDBJ whole genome shotgun (WGS) entry which is preliminary data.</text>
</comment>
<dbReference type="InterPro" id="IPR022742">
    <property type="entry name" value="Hydrolase_4"/>
</dbReference>
<sequence length="562" mass="60587">MLRFDYRGTGDSAGGDGASDQFDTAVVDVVAAIGRLREETGVTHVTLCGLRLGAAFMLIAAGQVDVDELVMLAPVVNGRSYLRELSIVRTIWLEQLPAPLRAVQQRDALLNVLGQVYSATFRDRLKRFDAAAVLKASTRAPAARTLVFDVHPADSEPMCASIRALGGQAESRTFHGYGAFMQESVFSKLPESVFAAVVDWISAPIGAQPAAGVAAHTAADWPDLGPGGVLRMADVHERPVRFGADGLFGILCVPASSPDPDSAVLITNTSASPHVGDSRLSVRIAREIARRGIASLRFDARGIGDGAVSRAMAARMALQPVYSKTTVEDAAAAADWLKACGYRNVVSFGICSGAYSALRAGLLGRSLSGVVSVNLQSFYIPEGVSVESLHQYQSNSLAGYRSSFFDLSKWVQVLRGERRIWPFVRLMLRRTWTLLSNRVAAARRRGARPPAADAVPTDPHEVMRALQRNGVSTLFVCGAYDSSLDLMTMHFGRRGKRLERFRSARAAVLDEVDHSVFGGQAVDKVVELCVEFTQQLGAAHAPVGKPAGRELRGRYRRPQVPT</sequence>
<dbReference type="Pfam" id="PF12146">
    <property type="entry name" value="Hydrolase_4"/>
    <property type="match status" value="1"/>
</dbReference>
<name>A0AAP1C3N2_9BURK</name>
<reference evidence="3 4" key="1">
    <citation type="submission" date="2015-11" db="EMBL/GenBank/DDBJ databases">
        <title>Expanding the genomic diversity of Burkholderia species for the development of highly accurate diagnostics.</title>
        <authorList>
            <person name="Sahl J."/>
            <person name="Keim P."/>
            <person name="Wagner D."/>
        </authorList>
    </citation>
    <scope>NUCLEOTIDE SEQUENCE [LARGE SCALE GENOMIC DNA]</scope>
    <source>
        <strain evidence="3 4">RF32-BP12</strain>
    </source>
</reference>
<accession>A0AAP1C3N2</accession>
<dbReference type="GO" id="GO:0052689">
    <property type="term" value="F:carboxylic ester hydrolase activity"/>
    <property type="evidence" value="ECO:0007669"/>
    <property type="project" value="TreeGrafter"/>
</dbReference>
<evidence type="ECO:0000313" key="4">
    <source>
        <dbReference type="Proteomes" id="UP000056450"/>
    </source>
</evidence>
<dbReference type="EMBL" id="LOTQ01000030">
    <property type="protein sequence ID" value="KVA04470.1"/>
    <property type="molecule type" value="Genomic_DNA"/>
</dbReference>
<dbReference type="SUPFAM" id="SSF53474">
    <property type="entry name" value="alpha/beta-Hydrolases"/>
    <property type="match status" value="2"/>
</dbReference>
<dbReference type="PANTHER" id="PTHR43265">
    <property type="entry name" value="ESTERASE ESTD"/>
    <property type="match status" value="1"/>
</dbReference>
<dbReference type="Proteomes" id="UP000056450">
    <property type="component" value="Unassembled WGS sequence"/>
</dbReference>
<evidence type="ECO:0000256" key="1">
    <source>
        <dbReference type="SAM" id="MobiDB-lite"/>
    </source>
</evidence>
<protein>
    <recommendedName>
        <fullName evidence="2">Serine aminopeptidase S33 domain-containing protein</fullName>
    </recommendedName>
</protein>
<evidence type="ECO:0000259" key="2">
    <source>
        <dbReference type="Pfam" id="PF12146"/>
    </source>
</evidence>
<dbReference type="InterPro" id="IPR053145">
    <property type="entry name" value="AB_hydrolase_Est10"/>
</dbReference>
<organism evidence="3 4">
    <name type="scientific">Burkholderia latens</name>
    <dbReference type="NCBI Taxonomy" id="488446"/>
    <lineage>
        <taxon>Bacteria</taxon>
        <taxon>Pseudomonadati</taxon>
        <taxon>Pseudomonadota</taxon>
        <taxon>Betaproteobacteria</taxon>
        <taxon>Burkholderiales</taxon>
        <taxon>Burkholderiaceae</taxon>
        <taxon>Burkholderia</taxon>
        <taxon>Burkholderia cepacia complex</taxon>
    </lineage>
</organism>
<proteinExistence type="predicted"/>
<feature type="region of interest" description="Disordered" evidence="1">
    <location>
        <begin position="543"/>
        <end position="562"/>
    </location>
</feature>